<keyword evidence="3" id="KW-1185">Reference proteome</keyword>
<gene>
    <name evidence="2" type="ORF">K435DRAFT_907761</name>
</gene>
<accession>A0A4S8LQZ8</accession>
<sequence length="151" mass="16565">MSNDRSTPEKSKPKQQTPTTSKQIPPTASMTRIQTASFMQGASQWTTDRIIDQQHVEGGIITGTPSRPQGNPKFFKEVDKRMNDMKSNSSNALSQQPAQDQASHTFFNNASQIALRGASVRFVKGNQVNLPDNINPEVAKVIKAGLPKKAE</sequence>
<evidence type="ECO:0000313" key="2">
    <source>
        <dbReference type="EMBL" id="THU91837.1"/>
    </source>
</evidence>
<organism evidence="2 3">
    <name type="scientific">Dendrothele bispora (strain CBS 962.96)</name>
    <dbReference type="NCBI Taxonomy" id="1314807"/>
    <lineage>
        <taxon>Eukaryota</taxon>
        <taxon>Fungi</taxon>
        <taxon>Dikarya</taxon>
        <taxon>Basidiomycota</taxon>
        <taxon>Agaricomycotina</taxon>
        <taxon>Agaricomycetes</taxon>
        <taxon>Agaricomycetidae</taxon>
        <taxon>Agaricales</taxon>
        <taxon>Agaricales incertae sedis</taxon>
        <taxon>Dendrothele</taxon>
    </lineage>
</organism>
<dbReference type="Proteomes" id="UP000297245">
    <property type="component" value="Unassembled WGS sequence"/>
</dbReference>
<proteinExistence type="predicted"/>
<evidence type="ECO:0000256" key="1">
    <source>
        <dbReference type="SAM" id="MobiDB-lite"/>
    </source>
</evidence>
<feature type="compositionally biased region" description="Polar residues" evidence="1">
    <location>
        <begin position="14"/>
        <end position="41"/>
    </location>
</feature>
<feature type="compositionally biased region" description="Polar residues" evidence="1">
    <location>
        <begin position="85"/>
        <end position="104"/>
    </location>
</feature>
<reference evidence="2 3" key="1">
    <citation type="journal article" date="2019" name="Nat. Ecol. Evol.">
        <title>Megaphylogeny resolves global patterns of mushroom evolution.</title>
        <authorList>
            <person name="Varga T."/>
            <person name="Krizsan K."/>
            <person name="Foldi C."/>
            <person name="Dima B."/>
            <person name="Sanchez-Garcia M."/>
            <person name="Sanchez-Ramirez S."/>
            <person name="Szollosi G.J."/>
            <person name="Szarkandi J.G."/>
            <person name="Papp V."/>
            <person name="Albert L."/>
            <person name="Andreopoulos W."/>
            <person name="Angelini C."/>
            <person name="Antonin V."/>
            <person name="Barry K.W."/>
            <person name="Bougher N.L."/>
            <person name="Buchanan P."/>
            <person name="Buyck B."/>
            <person name="Bense V."/>
            <person name="Catcheside P."/>
            <person name="Chovatia M."/>
            <person name="Cooper J."/>
            <person name="Damon W."/>
            <person name="Desjardin D."/>
            <person name="Finy P."/>
            <person name="Geml J."/>
            <person name="Haridas S."/>
            <person name="Hughes K."/>
            <person name="Justo A."/>
            <person name="Karasinski D."/>
            <person name="Kautmanova I."/>
            <person name="Kiss B."/>
            <person name="Kocsube S."/>
            <person name="Kotiranta H."/>
            <person name="LaButti K.M."/>
            <person name="Lechner B.E."/>
            <person name="Liimatainen K."/>
            <person name="Lipzen A."/>
            <person name="Lukacs Z."/>
            <person name="Mihaltcheva S."/>
            <person name="Morgado L.N."/>
            <person name="Niskanen T."/>
            <person name="Noordeloos M.E."/>
            <person name="Ohm R.A."/>
            <person name="Ortiz-Santana B."/>
            <person name="Ovrebo C."/>
            <person name="Racz N."/>
            <person name="Riley R."/>
            <person name="Savchenko A."/>
            <person name="Shiryaev A."/>
            <person name="Soop K."/>
            <person name="Spirin V."/>
            <person name="Szebenyi C."/>
            <person name="Tomsovsky M."/>
            <person name="Tulloss R.E."/>
            <person name="Uehling J."/>
            <person name="Grigoriev I.V."/>
            <person name="Vagvolgyi C."/>
            <person name="Papp T."/>
            <person name="Martin F.M."/>
            <person name="Miettinen O."/>
            <person name="Hibbett D.S."/>
            <person name="Nagy L.G."/>
        </authorList>
    </citation>
    <scope>NUCLEOTIDE SEQUENCE [LARGE SCALE GENOMIC DNA]</scope>
    <source>
        <strain evidence="2 3">CBS 962.96</strain>
    </source>
</reference>
<dbReference type="AlphaFoldDB" id="A0A4S8LQZ8"/>
<feature type="region of interest" description="Disordered" evidence="1">
    <location>
        <begin position="1"/>
        <end position="41"/>
    </location>
</feature>
<evidence type="ECO:0000313" key="3">
    <source>
        <dbReference type="Proteomes" id="UP000297245"/>
    </source>
</evidence>
<protein>
    <submittedName>
        <fullName evidence="2">Uncharacterized protein</fullName>
    </submittedName>
</protein>
<name>A0A4S8LQZ8_DENBC</name>
<dbReference type="EMBL" id="ML179296">
    <property type="protein sequence ID" value="THU91837.1"/>
    <property type="molecule type" value="Genomic_DNA"/>
</dbReference>
<feature type="compositionally biased region" description="Basic and acidic residues" evidence="1">
    <location>
        <begin position="1"/>
        <end position="12"/>
    </location>
</feature>
<feature type="region of interest" description="Disordered" evidence="1">
    <location>
        <begin position="84"/>
        <end position="104"/>
    </location>
</feature>